<keyword evidence="1" id="KW-0489">Methyltransferase</keyword>
<keyword evidence="1" id="KW-0808">Transferase</keyword>
<name>A0AAU8JX65_9ACTN</name>
<organism evidence="1">
    <name type="scientific">Kitasatospora camelliae</name>
    <dbReference type="NCBI Taxonomy" id="3156397"/>
    <lineage>
        <taxon>Bacteria</taxon>
        <taxon>Bacillati</taxon>
        <taxon>Actinomycetota</taxon>
        <taxon>Actinomycetes</taxon>
        <taxon>Kitasatosporales</taxon>
        <taxon>Streptomycetaceae</taxon>
        <taxon>Kitasatospora</taxon>
    </lineage>
</organism>
<dbReference type="EMBL" id="CP159872">
    <property type="protein sequence ID" value="XCM80429.1"/>
    <property type="molecule type" value="Genomic_DNA"/>
</dbReference>
<dbReference type="KEGG" id="kcm:ABWK59_16620"/>
<dbReference type="Pfam" id="PF13578">
    <property type="entry name" value="Methyltransf_24"/>
    <property type="match status" value="1"/>
</dbReference>
<dbReference type="Gene3D" id="3.40.50.150">
    <property type="entry name" value="Vaccinia Virus protein VP39"/>
    <property type="match status" value="1"/>
</dbReference>
<dbReference type="RefSeq" id="WP_354641367.1">
    <property type="nucleotide sequence ID" value="NZ_CP159872.1"/>
</dbReference>
<sequence>MSWSGTDAYEHEPAKELPERVAEAVAAAWDAGFGYSCRPEQGRLLRTLAGGARLRIGESGTGYGVGLAWLAAGARPGVELVSVERDPDRAEAAAELFADTPAVRVLNADWTELYAHGPYDLLVLDGGGQGKDAGPAADPERLLVPGGVLVVDDFTPSAEWPPVFDGQPDGARLHWLGHPALRAVDLPLAPDLSGVVAVRRADGDRA</sequence>
<dbReference type="SUPFAM" id="SSF53335">
    <property type="entry name" value="S-adenosyl-L-methionine-dependent methyltransferases"/>
    <property type="match status" value="1"/>
</dbReference>
<evidence type="ECO:0000313" key="1">
    <source>
        <dbReference type="EMBL" id="XCM80429.1"/>
    </source>
</evidence>
<proteinExistence type="predicted"/>
<dbReference type="CDD" id="cd02440">
    <property type="entry name" value="AdoMet_MTases"/>
    <property type="match status" value="1"/>
</dbReference>
<reference evidence="1" key="1">
    <citation type="submission" date="2024-06" db="EMBL/GenBank/DDBJ databases">
        <title>The genome sequences of Kitasatospora sp. strain HUAS MG31.</title>
        <authorList>
            <person name="Mo P."/>
        </authorList>
    </citation>
    <scope>NUCLEOTIDE SEQUENCE</scope>
    <source>
        <strain evidence="1">HUAS MG31</strain>
    </source>
</reference>
<gene>
    <name evidence="1" type="ORF">ABWK59_16620</name>
</gene>
<dbReference type="PANTHER" id="PTHR43167">
    <property type="entry name" value="PUTATIVE (AFU_ORTHOLOGUE AFUA_6G01830)-RELATED"/>
    <property type="match status" value="1"/>
</dbReference>
<dbReference type="AlphaFoldDB" id="A0AAU8JX65"/>
<dbReference type="PANTHER" id="PTHR43167:SF1">
    <property type="entry name" value="PUTATIVE (AFU_ORTHOLOGUE AFUA_6G01830)-RELATED"/>
    <property type="match status" value="1"/>
</dbReference>
<dbReference type="InterPro" id="IPR029063">
    <property type="entry name" value="SAM-dependent_MTases_sf"/>
</dbReference>
<protein>
    <submittedName>
        <fullName evidence="1">Class I SAM-dependent methyltransferase</fullName>
        <ecNumber evidence="1">2.1.1.-</ecNumber>
    </submittedName>
</protein>
<dbReference type="GO" id="GO:0032259">
    <property type="term" value="P:methylation"/>
    <property type="evidence" value="ECO:0007669"/>
    <property type="project" value="UniProtKB-KW"/>
</dbReference>
<dbReference type="GO" id="GO:0008168">
    <property type="term" value="F:methyltransferase activity"/>
    <property type="evidence" value="ECO:0007669"/>
    <property type="project" value="UniProtKB-KW"/>
</dbReference>
<accession>A0AAU8JX65</accession>
<dbReference type="EC" id="2.1.1.-" evidence="1"/>